<dbReference type="Gene3D" id="3.40.190.10">
    <property type="entry name" value="Periplasmic binding protein-like II"/>
    <property type="match status" value="2"/>
</dbReference>
<evidence type="ECO:0000313" key="9">
    <source>
        <dbReference type="EMBL" id="KZE34948.1"/>
    </source>
</evidence>
<dbReference type="SUPFAM" id="SSF53850">
    <property type="entry name" value="Periplasmic binding protein-like II"/>
    <property type="match status" value="1"/>
</dbReference>
<accession>A0A161RCG0</accession>
<evidence type="ECO:0000256" key="6">
    <source>
        <dbReference type="RuleBase" id="RU003744"/>
    </source>
</evidence>
<dbReference type="OrthoDB" id="368476at2"/>
<proteinExistence type="inferred from homology"/>
<dbReference type="GO" id="GO:0030288">
    <property type="term" value="C:outer membrane-bounded periplasmic space"/>
    <property type="evidence" value="ECO:0007669"/>
    <property type="project" value="InterPro"/>
</dbReference>
<comment type="similarity">
    <text evidence="2 6">Belongs to the bacterial solute-binding protein 3 family.</text>
</comment>
<dbReference type="PANTHER" id="PTHR35936:SF13">
    <property type="entry name" value="HISTIDINE-BINDING PERIPLASMIC PROTEIN"/>
    <property type="match status" value="1"/>
</dbReference>
<dbReference type="InterPro" id="IPR001638">
    <property type="entry name" value="Solute-binding_3/MltF_N"/>
</dbReference>
<reference evidence="10" key="1">
    <citation type="submission" date="2016-01" db="EMBL/GenBank/DDBJ databases">
        <title>Draft genome of Chromobacterium sp. F49.</title>
        <authorList>
            <person name="Hong K.W."/>
        </authorList>
    </citation>
    <scope>NUCLEOTIDE SEQUENCE [LARGE SCALE GENOMIC DNA]</scope>
    <source>
        <strain evidence="10">CN10</strain>
    </source>
</reference>
<dbReference type="PROSITE" id="PS01039">
    <property type="entry name" value="SBP_BACTERIAL_3"/>
    <property type="match status" value="1"/>
</dbReference>
<gene>
    <name evidence="9" type="ORF">AVW16_05560</name>
</gene>
<dbReference type="InterPro" id="IPR005768">
    <property type="entry name" value="Lys_Arg_Orn-bd"/>
</dbReference>
<evidence type="ECO:0000256" key="7">
    <source>
        <dbReference type="SAM" id="SignalP"/>
    </source>
</evidence>
<evidence type="ECO:0000256" key="5">
    <source>
        <dbReference type="ARBA" id="ARBA00022764"/>
    </source>
</evidence>
<dbReference type="SMART" id="SM00062">
    <property type="entry name" value="PBPb"/>
    <property type="match status" value="1"/>
</dbReference>
<evidence type="ECO:0000256" key="2">
    <source>
        <dbReference type="ARBA" id="ARBA00010333"/>
    </source>
</evidence>
<evidence type="ECO:0000313" key="10">
    <source>
        <dbReference type="Proteomes" id="UP000076625"/>
    </source>
</evidence>
<dbReference type="PANTHER" id="PTHR35936">
    <property type="entry name" value="MEMBRANE-BOUND LYTIC MUREIN TRANSGLYCOSYLASE F"/>
    <property type="match status" value="1"/>
</dbReference>
<name>A0A161RCG0_9NEIS</name>
<sequence>MKKLVISVALALASTGVMAKEWNVVRFGVDANYAPFESKAADGKLVGFDIDLGNAICEKIKAKCVWVENDFDGMIPALKAKKFDAILSSLSVTDKRKEQIAFSDKLFNTPVRLVARKGSSLQPTVESLKGKRIGVQQGTVMESFAKAHWGGKGVTVVPYQNNDLVLADLVSGRLDGSVQEVVLADTAFLKTAQGRNFGFAGGNLNDVKILGVGTAVGLRKEDNDLRLLINKAIADMHKDGTYQRLSKKYFSFDIYH</sequence>
<dbReference type="NCBIfam" id="TIGR01096">
    <property type="entry name" value="3A0103s03R"/>
    <property type="match status" value="1"/>
</dbReference>
<dbReference type="STRING" id="1452487.AVW16_05560"/>
<keyword evidence="4 7" id="KW-0732">Signal</keyword>
<dbReference type="InterPro" id="IPR018313">
    <property type="entry name" value="SBP_3_CS"/>
</dbReference>
<feature type="signal peptide" evidence="7">
    <location>
        <begin position="1"/>
        <end position="19"/>
    </location>
</feature>
<evidence type="ECO:0000259" key="8">
    <source>
        <dbReference type="SMART" id="SM00062"/>
    </source>
</evidence>
<dbReference type="RefSeq" id="WP_066609797.1">
    <property type="nucleotide sequence ID" value="NZ_LQQU01000004.1"/>
</dbReference>
<protein>
    <submittedName>
        <fullName evidence="9">ABC transporter substrate-binding protein</fullName>
    </submittedName>
</protein>
<keyword evidence="10" id="KW-1185">Reference proteome</keyword>
<organism evidence="9 10">
    <name type="scientific">Crenobacter luteus</name>
    <dbReference type="NCBI Taxonomy" id="1452487"/>
    <lineage>
        <taxon>Bacteria</taxon>
        <taxon>Pseudomonadati</taxon>
        <taxon>Pseudomonadota</taxon>
        <taxon>Betaproteobacteria</taxon>
        <taxon>Neisseriales</taxon>
        <taxon>Neisseriaceae</taxon>
        <taxon>Crenobacter</taxon>
    </lineage>
</organism>
<keyword evidence="5" id="KW-0574">Periplasm</keyword>
<dbReference type="CDD" id="cd13703">
    <property type="entry name" value="PBP2_HisJ_LAO"/>
    <property type="match status" value="1"/>
</dbReference>
<dbReference type="Proteomes" id="UP000076625">
    <property type="component" value="Unassembled WGS sequence"/>
</dbReference>
<feature type="chain" id="PRO_5007825764" evidence="7">
    <location>
        <begin position="20"/>
        <end position="256"/>
    </location>
</feature>
<keyword evidence="3" id="KW-0813">Transport</keyword>
<evidence type="ECO:0000256" key="1">
    <source>
        <dbReference type="ARBA" id="ARBA00004418"/>
    </source>
</evidence>
<dbReference type="Pfam" id="PF00497">
    <property type="entry name" value="SBP_bac_3"/>
    <property type="match status" value="1"/>
</dbReference>
<evidence type="ECO:0000256" key="4">
    <source>
        <dbReference type="ARBA" id="ARBA00022729"/>
    </source>
</evidence>
<feature type="domain" description="Solute-binding protein family 3/N-terminal" evidence="8">
    <location>
        <begin position="24"/>
        <end position="253"/>
    </location>
</feature>
<dbReference type="AlphaFoldDB" id="A0A161RCG0"/>
<dbReference type="EMBL" id="LQQU01000004">
    <property type="protein sequence ID" value="KZE34948.1"/>
    <property type="molecule type" value="Genomic_DNA"/>
</dbReference>
<evidence type="ECO:0000256" key="3">
    <source>
        <dbReference type="ARBA" id="ARBA00022448"/>
    </source>
</evidence>
<comment type="subcellular location">
    <subcellularLocation>
        <location evidence="1">Periplasm</location>
    </subcellularLocation>
</comment>
<comment type="caution">
    <text evidence="9">The sequence shown here is derived from an EMBL/GenBank/DDBJ whole genome shotgun (WGS) entry which is preliminary data.</text>
</comment>